<evidence type="ECO:0000256" key="1">
    <source>
        <dbReference type="ARBA" id="ARBA00023002"/>
    </source>
</evidence>
<dbReference type="GO" id="GO:0016491">
    <property type="term" value="F:oxidoreductase activity"/>
    <property type="evidence" value="ECO:0007669"/>
    <property type="project" value="UniProtKB-KW"/>
</dbReference>
<reference evidence="2 3" key="1">
    <citation type="submission" date="2014-02" db="EMBL/GenBank/DDBJ databases">
        <title>Genome sequence of Brachybacterium phenoliresistens strain W13A50.</title>
        <authorList>
            <person name="Wang X."/>
        </authorList>
    </citation>
    <scope>NUCLEOTIDE SEQUENCE [LARGE SCALE GENOMIC DNA]</scope>
    <source>
        <strain evidence="2 3">W13A50</strain>
    </source>
</reference>
<evidence type="ECO:0008006" key="4">
    <source>
        <dbReference type="Google" id="ProtNLM"/>
    </source>
</evidence>
<dbReference type="Pfam" id="PF13510">
    <property type="entry name" value="Fer2_4"/>
    <property type="match status" value="1"/>
</dbReference>
<keyword evidence="1" id="KW-0560">Oxidoreductase</keyword>
<keyword evidence="3" id="KW-1185">Reference proteome</keyword>
<proteinExistence type="predicted"/>
<comment type="caution">
    <text evidence="2">The sequence shown here is derived from an EMBL/GenBank/DDBJ whole genome shotgun (WGS) entry which is preliminary data.</text>
</comment>
<dbReference type="EMBL" id="JDYK01000016">
    <property type="protein sequence ID" value="EWS80389.1"/>
    <property type="molecule type" value="Genomic_DNA"/>
</dbReference>
<dbReference type="Gene3D" id="3.10.20.440">
    <property type="entry name" value="2Fe-2S iron-sulphur cluster binding domain, sarcosine oxidase, alpha subunit, N-terminal domain"/>
    <property type="match status" value="1"/>
</dbReference>
<dbReference type="PATRIC" id="fig|396014.3.peg.2838"/>
<dbReference type="InterPro" id="IPR036010">
    <property type="entry name" value="2Fe-2S_ferredoxin-like_sf"/>
</dbReference>
<dbReference type="HOGENOM" id="CLU_153062_2_0_11"/>
<dbReference type="OrthoDB" id="573392at2"/>
<sequence>MSRRPARSRDAQAPAPREVALTLEGRRITAPEGTTVAAALIAAGIDAWRTTRRGGRPRGMFCGIGVCYDCLLRIDGYADQRACLVEVADGMVLGEPGAPAPDPEEGR</sequence>
<dbReference type="RefSeq" id="WP_051486986.1">
    <property type="nucleotide sequence ID" value="NZ_BAAAOW010000006.1"/>
</dbReference>
<dbReference type="GO" id="GO:0051536">
    <property type="term" value="F:iron-sulfur cluster binding"/>
    <property type="evidence" value="ECO:0007669"/>
    <property type="project" value="InterPro"/>
</dbReference>
<evidence type="ECO:0000313" key="3">
    <source>
        <dbReference type="Proteomes" id="UP000023067"/>
    </source>
</evidence>
<dbReference type="Proteomes" id="UP000023067">
    <property type="component" value="Unassembled WGS sequence"/>
</dbReference>
<dbReference type="AlphaFoldDB" id="Z9JQB3"/>
<organism evidence="2 3">
    <name type="scientific">Brachybacterium phenoliresistens</name>
    <dbReference type="NCBI Taxonomy" id="396014"/>
    <lineage>
        <taxon>Bacteria</taxon>
        <taxon>Bacillati</taxon>
        <taxon>Actinomycetota</taxon>
        <taxon>Actinomycetes</taxon>
        <taxon>Micrococcales</taxon>
        <taxon>Dermabacteraceae</taxon>
        <taxon>Brachybacterium</taxon>
    </lineage>
</organism>
<protein>
    <recommendedName>
        <fullName evidence="4">Proline dehydrogenase</fullName>
    </recommendedName>
</protein>
<dbReference type="InterPro" id="IPR042204">
    <property type="entry name" value="2Fe-2S-bd_N"/>
</dbReference>
<gene>
    <name evidence="2" type="ORF">BF93_04025</name>
</gene>
<dbReference type="eggNOG" id="COG3383">
    <property type="taxonomic scope" value="Bacteria"/>
</dbReference>
<dbReference type="STRING" id="396014.BF93_04025"/>
<dbReference type="SUPFAM" id="SSF54292">
    <property type="entry name" value="2Fe-2S ferredoxin-like"/>
    <property type="match status" value="1"/>
</dbReference>
<accession>Z9JQB3</accession>
<name>Z9JQB3_9MICO</name>
<evidence type="ECO:0000313" key="2">
    <source>
        <dbReference type="EMBL" id="EWS80389.1"/>
    </source>
</evidence>